<dbReference type="PANTHER" id="PTHR35603">
    <property type="match status" value="1"/>
</dbReference>
<accession>A0ABW0JHG8</accession>
<dbReference type="InterPro" id="IPR008816">
    <property type="entry name" value="Gly_zipper_2TM_dom"/>
</dbReference>
<dbReference type="RefSeq" id="WP_377301616.1">
    <property type="nucleotide sequence ID" value="NZ_JBHSMK010000002.1"/>
</dbReference>
<sequence>MNRLMGNVLNIAIAATLATGLAACNRNADAGTSGGSAALDAGSGGDAGVKYAKVVSVDPVRSTSNNPRQVCHDETVTQTAPPRDQHRIAGTAIGAVVGGLLGNQVGGGKGKTLATVAGAVGGGYAGNRIEASRQHGQVTSSVERKCSTVNNPSTKVVGYDVRYTYNGVTRTVRMDHDPGDRVQVQEGVTAVSDAR</sequence>
<keyword evidence="2" id="KW-0472">Membrane</keyword>
<dbReference type="PROSITE" id="PS51257">
    <property type="entry name" value="PROKAR_LIPOPROTEIN"/>
    <property type="match status" value="1"/>
</dbReference>
<reference evidence="5" key="1">
    <citation type="journal article" date="2019" name="Int. J. Syst. Evol. Microbiol.">
        <title>The Global Catalogue of Microorganisms (GCM) 10K type strain sequencing project: providing services to taxonomists for standard genome sequencing and annotation.</title>
        <authorList>
            <consortium name="The Broad Institute Genomics Platform"/>
            <consortium name="The Broad Institute Genome Sequencing Center for Infectious Disease"/>
            <person name="Wu L."/>
            <person name="Ma J."/>
        </authorList>
    </citation>
    <scope>NUCLEOTIDE SEQUENCE [LARGE SCALE GENOMIC DNA]</scope>
    <source>
        <strain evidence="5">JCM 17130</strain>
    </source>
</reference>
<comment type="caution">
    <text evidence="4">The sequence shown here is derived from an EMBL/GenBank/DDBJ whole genome shotgun (WGS) entry which is preliminary data.</text>
</comment>
<dbReference type="Proteomes" id="UP001596013">
    <property type="component" value="Unassembled WGS sequence"/>
</dbReference>
<gene>
    <name evidence="4" type="ORF">ACFPME_02310</name>
</gene>
<name>A0ABW0JHG8_9GAMM</name>
<proteinExistence type="predicted"/>
<feature type="domain" description="Glycine zipper 2TM" evidence="3">
    <location>
        <begin position="89"/>
        <end position="130"/>
    </location>
</feature>
<protein>
    <submittedName>
        <fullName evidence="4">Glycine zipper 2TM domain-containing protein</fullName>
    </submittedName>
</protein>
<evidence type="ECO:0000313" key="5">
    <source>
        <dbReference type="Proteomes" id="UP001596013"/>
    </source>
</evidence>
<dbReference type="NCBIfam" id="NF008437">
    <property type="entry name" value="PRK11280.1"/>
    <property type="match status" value="1"/>
</dbReference>
<dbReference type="EMBL" id="JBHSMK010000002">
    <property type="protein sequence ID" value="MFC5435373.1"/>
    <property type="molecule type" value="Genomic_DNA"/>
</dbReference>
<comment type="subcellular location">
    <subcellularLocation>
        <location evidence="1">Membrane</location>
    </subcellularLocation>
</comment>
<dbReference type="InterPro" id="IPR051407">
    <property type="entry name" value="Bact_OM_lipoprot/Surf_antigen"/>
</dbReference>
<evidence type="ECO:0000256" key="1">
    <source>
        <dbReference type="ARBA" id="ARBA00004370"/>
    </source>
</evidence>
<evidence type="ECO:0000256" key="2">
    <source>
        <dbReference type="ARBA" id="ARBA00023136"/>
    </source>
</evidence>
<dbReference type="Pfam" id="PF05433">
    <property type="entry name" value="Rick_17kDa_Anti"/>
    <property type="match status" value="1"/>
</dbReference>
<evidence type="ECO:0000313" key="4">
    <source>
        <dbReference type="EMBL" id="MFC5435373.1"/>
    </source>
</evidence>
<dbReference type="PANTHER" id="PTHR35603:SF2">
    <property type="entry name" value="OUTER MEMBRANE LIPOPROTEIN"/>
    <property type="match status" value="1"/>
</dbReference>
<organism evidence="4 5">
    <name type="scientific">Rhodanobacter umsongensis</name>
    <dbReference type="NCBI Taxonomy" id="633153"/>
    <lineage>
        <taxon>Bacteria</taxon>
        <taxon>Pseudomonadati</taxon>
        <taxon>Pseudomonadota</taxon>
        <taxon>Gammaproteobacteria</taxon>
        <taxon>Lysobacterales</taxon>
        <taxon>Rhodanobacteraceae</taxon>
        <taxon>Rhodanobacter</taxon>
    </lineage>
</organism>
<keyword evidence="5" id="KW-1185">Reference proteome</keyword>
<evidence type="ECO:0000259" key="3">
    <source>
        <dbReference type="Pfam" id="PF05433"/>
    </source>
</evidence>